<name>A0A8X6WPW9_9ARAC</name>
<evidence type="ECO:0000313" key="1">
    <source>
        <dbReference type="EMBL" id="GFY39129.1"/>
    </source>
</evidence>
<dbReference type="Proteomes" id="UP000886998">
    <property type="component" value="Unassembled WGS sequence"/>
</dbReference>
<gene>
    <name evidence="1" type="ORF">TNIN_410011</name>
</gene>
<protein>
    <submittedName>
        <fullName evidence="1">Uncharacterized protein</fullName>
    </submittedName>
</protein>
<keyword evidence="2" id="KW-1185">Reference proteome</keyword>
<organism evidence="1 2">
    <name type="scientific">Trichonephila inaurata madagascariensis</name>
    <dbReference type="NCBI Taxonomy" id="2747483"/>
    <lineage>
        <taxon>Eukaryota</taxon>
        <taxon>Metazoa</taxon>
        <taxon>Ecdysozoa</taxon>
        <taxon>Arthropoda</taxon>
        <taxon>Chelicerata</taxon>
        <taxon>Arachnida</taxon>
        <taxon>Araneae</taxon>
        <taxon>Araneomorphae</taxon>
        <taxon>Entelegynae</taxon>
        <taxon>Araneoidea</taxon>
        <taxon>Nephilidae</taxon>
        <taxon>Trichonephila</taxon>
        <taxon>Trichonephila inaurata</taxon>
    </lineage>
</organism>
<accession>A0A8X6WPW9</accession>
<dbReference type="EMBL" id="BMAV01001228">
    <property type="protein sequence ID" value="GFY39129.1"/>
    <property type="molecule type" value="Genomic_DNA"/>
</dbReference>
<dbReference type="AlphaFoldDB" id="A0A8X6WPW9"/>
<sequence>MWHCAESAKVLIRSCRSLSILYRFSLYRSNAQNLSPQIDTEFCCHMILDFGCFQSTDNYPSRCQIYSFEVTNLTYKVYPALVRNMVNVMEKYKHSNQ</sequence>
<comment type="caution">
    <text evidence="1">The sequence shown here is derived from an EMBL/GenBank/DDBJ whole genome shotgun (WGS) entry which is preliminary data.</text>
</comment>
<evidence type="ECO:0000313" key="2">
    <source>
        <dbReference type="Proteomes" id="UP000886998"/>
    </source>
</evidence>
<proteinExistence type="predicted"/>
<reference evidence="1" key="1">
    <citation type="submission" date="2020-08" db="EMBL/GenBank/DDBJ databases">
        <title>Multicomponent nature underlies the extraordinary mechanical properties of spider dragline silk.</title>
        <authorList>
            <person name="Kono N."/>
            <person name="Nakamura H."/>
            <person name="Mori M."/>
            <person name="Yoshida Y."/>
            <person name="Ohtoshi R."/>
            <person name="Malay A.D."/>
            <person name="Moran D.A.P."/>
            <person name="Tomita M."/>
            <person name="Numata K."/>
            <person name="Arakawa K."/>
        </authorList>
    </citation>
    <scope>NUCLEOTIDE SEQUENCE</scope>
</reference>